<evidence type="ECO:0000256" key="11">
    <source>
        <dbReference type="ARBA" id="ARBA00022909"/>
    </source>
</evidence>
<dbReference type="OrthoDB" id="9809356at2"/>
<feature type="domain" description="Mur ligase central" evidence="18">
    <location>
        <begin position="53"/>
        <end position="226"/>
    </location>
</feature>
<comment type="function">
    <text evidence="1 16">Functions in two distinct reactions of the de novo folate biosynthetic pathway. Catalyzes the addition of a glutamate residue to dihydropteroate (7,8-dihydropteroate or H2Pte) to form dihydrofolate (7,8-dihydrofolate monoglutamate or H2Pte-Glu). Also catalyzes successive additions of L-glutamate to tetrahydrofolate or 10-formyltetrahydrofolate or 5,10-methylenetetrahydrofolate, leading to folylpolyglutamate derivatives.</text>
</comment>
<dbReference type="Proteomes" id="UP000296144">
    <property type="component" value="Unassembled WGS sequence"/>
</dbReference>
<dbReference type="GO" id="GO:0008841">
    <property type="term" value="F:dihydrofolate synthase activity"/>
    <property type="evidence" value="ECO:0007669"/>
    <property type="project" value="UniProtKB-EC"/>
</dbReference>
<accession>A0A2P5SWK8</accession>
<dbReference type="InterPro" id="IPR036565">
    <property type="entry name" value="Mur-like_cat_sf"/>
</dbReference>
<gene>
    <name evidence="19" type="ORF">CRV10_00420</name>
</gene>
<comment type="pathway">
    <text evidence="3">Cofactor biosynthesis; tetrahydrofolylpolyglutamate biosynthesis.</text>
</comment>
<comment type="catalytic activity">
    <reaction evidence="12">
        <text>(6S)-5,6,7,8-tetrahydrofolyl-(gamma-L-Glu)(n) + L-glutamate + ATP = (6S)-5,6,7,8-tetrahydrofolyl-(gamma-L-Glu)(n+1) + ADP + phosphate + H(+)</text>
        <dbReference type="Rhea" id="RHEA:10580"/>
        <dbReference type="Rhea" id="RHEA-COMP:14738"/>
        <dbReference type="Rhea" id="RHEA-COMP:14740"/>
        <dbReference type="ChEBI" id="CHEBI:15378"/>
        <dbReference type="ChEBI" id="CHEBI:29985"/>
        <dbReference type="ChEBI" id="CHEBI:30616"/>
        <dbReference type="ChEBI" id="CHEBI:43474"/>
        <dbReference type="ChEBI" id="CHEBI:141005"/>
        <dbReference type="ChEBI" id="CHEBI:456216"/>
        <dbReference type="EC" id="6.3.2.17"/>
    </reaction>
</comment>
<comment type="catalytic activity">
    <reaction evidence="13">
        <text>10-formyltetrahydrofolyl-(gamma-L-Glu)(n) + L-glutamate + ATP = 10-formyltetrahydrofolyl-(gamma-L-Glu)(n+1) + ADP + phosphate + H(+)</text>
        <dbReference type="Rhea" id="RHEA:51904"/>
        <dbReference type="Rhea" id="RHEA-COMP:13088"/>
        <dbReference type="Rhea" id="RHEA-COMP:14300"/>
        <dbReference type="ChEBI" id="CHEBI:15378"/>
        <dbReference type="ChEBI" id="CHEBI:29985"/>
        <dbReference type="ChEBI" id="CHEBI:30616"/>
        <dbReference type="ChEBI" id="CHEBI:43474"/>
        <dbReference type="ChEBI" id="CHEBI:134413"/>
        <dbReference type="ChEBI" id="CHEBI:456216"/>
        <dbReference type="EC" id="6.3.2.17"/>
    </reaction>
</comment>
<evidence type="ECO:0000256" key="16">
    <source>
        <dbReference type="PIRNR" id="PIRNR001563"/>
    </source>
</evidence>
<dbReference type="InterPro" id="IPR004101">
    <property type="entry name" value="Mur_ligase_C"/>
</dbReference>
<comment type="catalytic activity">
    <reaction evidence="14">
        <text>(6R)-5,10-methylenetetrahydrofolyl-(gamma-L-Glu)(n) + L-glutamate + ATP = (6R)-5,10-methylenetetrahydrofolyl-(gamma-L-Glu)(n+1) + ADP + phosphate + H(+)</text>
        <dbReference type="Rhea" id="RHEA:51912"/>
        <dbReference type="Rhea" id="RHEA-COMP:13257"/>
        <dbReference type="Rhea" id="RHEA-COMP:13258"/>
        <dbReference type="ChEBI" id="CHEBI:15378"/>
        <dbReference type="ChEBI" id="CHEBI:29985"/>
        <dbReference type="ChEBI" id="CHEBI:30616"/>
        <dbReference type="ChEBI" id="CHEBI:43474"/>
        <dbReference type="ChEBI" id="CHEBI:136572"/>
        <dbReference type="ChEBI" id="CHEBI:456216"/>
        <dbReference type="EC" id="6.3.2.17"/>
    </reaction>
</comment>
<dbReference type="Pfam" id="PF08245">
    <property type="entry name" value="Mur_ligase_M"/>
    <property type="match status" value="1"/>
</dbReference>
<dbReference type="InterPro" id="IPR018109">
    <property type="entry name" value="Folylpolyglutamate_synth_CS"/>
</dbReference>
<dbReference type="InterPro" id="IPR001645">
    <property type="entry name" value="Folylpolyglutamate_synth"/>
</dbReference>
<dbReference type="SUPFAM" id="SSF53244">
    <property type="entry name" value="MurD-like peptide ligases, peptide-binding domain"/>
    <property type="match status" value="1"/>
</dbReference>
<keyword evidence="9 16" id="KW-0067">ATP-binding</keyword>
<reference evidence="19 20" key="1">
    <citation type="journal article" date="2018" name="Genome Biol. Evol.">
        <title>Cladogenesis and Genomic Streamlining in Extracellular Endosymbionts of Tropical Stink Bugs.</title>
        <authorList>
            <person name="Otero-Bravo A."/>
            <person name="Goffredi S."/>
            <person name="Sabree Z.L."/>
        </authorList>
    </citation>
    <scope>NUCLEOTIDE SEQUENCE [LARGE SCALE GENOMIC DNA]</scope>
    <source>
        <strain evidence="19 20">SoEL</strain>
    </source>
</reference>
<evidence type="ECO:0000256" key="12">
    <source>
        <dbReference type="ARBA" id="ARBA00047493"/>
    </source>
</evidence>
<dbReference type="GO" id="GO:0046872">
    <property type="term" value="F:metal ion binding"/>
    <property type="evidence" value="ECO:0007669"/>
    <property type="project" value="UniProtKB-KW"/>
</dbReference>
<evidence type="ECO:0000256" key="15">
    <source>
        <dbReference type="ARBA" id="ARBA00049161"/>
    </source>
</evidence>
<keyword evidence="8 16" id="KW-0547">Nucleotide-binding</keyword>
<dbReference type="PROSITE" id="PS01012">
    <property type="entry name" value="FOLYLPOLYGLU_SYNT_2"/>
    <property type="match status" value="1"/>
</dbReference>
<keyword evidence="11" id="KW-0289">Folate biosynthesis</keyword>
<dbReference type="SUPFAM" id="SSF53623">
    <property type="entry name" value="MurD-like peptide ligases, catalytic domain"/>
    <property type="match status" value="1"/>
</dbReference>
<dbReference type="GO" id="GO:0005524">
    <property type="term" value="F:ATP binding"/>
    <property type="evidence" value="ECO:0007669"/>
    <property type="project" value="UniProtKB-KW"/>
</dbReference>
<evidence type="ECO:0000313" key="20">
    <source>
        <dbReference type="Proteomes" id="UP000296144"/>
    </source>
</evidence>
<dbReference type="GO" id="GO:0046654">
    <property type="term" value="P:tetrahydrofolate biosynthetic process"/>
    <property type="evidence" value="ECO:0007669"/>
    <property type="project" value="UniProtKB-UniPathway"/>
</dbReference>
<comment type="similarity">
    <text evidence="4 16">Belongs to the folylpolyglutamate synthase family.</text>
</comment>
<dbReference type="PIRSF" id="PIRSF001563">
    <property type="entry name" value="Folylpolyglu_synth"/>
    <property type="match status" value="1"/>
</dbReference>
<evidence type="ECO:0000259" key="17">
    <source>
        <dbReference type="Pfam" id="PF02875"/>
    </source>
</evidence>
<comment type="catalytic activity">
    <reaction evidence="15">
        <text>7,8-dihydropteroate + L-glutamate + ATP = 7,8-dihydrofolate + ADP + phosphate + H(+)</text>
        <dbReference type="Rhea" id="RHEA:23584"/>
        <dbReference type="ChEBI" id="CHEBI:15378"/>
        <dbReference type="ChEBI" id="CHEBI:17839"/>
        <dbReference type="ChEBI" id="CHEBI:29985"/>
        <dbReference type="ChEBI" id="CHEBI:30616"/>
        <dbReference type="ChEBI" id="CHEBI:43474"/>
        <dbReference type="ChEBI" id="CHEBI:57451"/>
        <dbReference type="ChEBI" id="CHEBI:456216"/>
        <dbReference type="EC" id="6.3.2.12"/>
    </reaction>
</comment>
<comment type="pathway">
    <text evidence="2">Cofactor biosynthesis; tetrahydrofolate biosynthesis; 7,8-dihydrofolate from 2-amino-4-hydroxy-6-hydroxymethyl-7,8-dihydropteridine diphosphate and 4-aminobenzoate: step 2/2.</text>
</comment>
<dbReference type="Gene3D" id="3.40.1190.10">
    <property type="entry name" value="Mur-like, catalytic domain"/>
    <property type="match status" value="1"/>
</dbReference>
<dbReference type="EMBL" id="PDKU01000001">
    <property type="protein sequence ID" value="PPI86712.1"/>
    <property type="molecule type" value="Genomic_DNA"/>
</dbReference>
<dbReference type="InterPro" id="IPR036615">
    <property type="entry name" value="Mur_ligase_C_dom_sf"/>
</dbReference>
<sequence>MNSFSSSNPKDSLKFWIDYLQHRHKTICLDINKIKLVAKRLQLLKPKEFVFIVSGTNGKGTTCRAIEILLIKAGYRVGVYSSPHILSYIERVRVQGKMLTEIEHIDSLKKIEKQRDNILLSYFEFSTLSALELFKHSNLDVILLEVGVGGRLDATNIIDADTAIITNIALDHTDLLGTDREKIGIEKAGIFREGKLAIVGEDDTSLNISMIAKQKKVKLLQINKNWSYYQKNDTWSLYNGFNLLENLPYPYIPVSNVAIALVALKAAGFKITNKNIYENLPNINLPGRFQTVGYSPHIILDVAHNPHSAHYLSNRLKNLHRKGKVHAVIGMLRDKDIKGTLMALTPQVDYWYCISLSPPRGAKAEQLTLYLKNAYSFPNIQMAWKTVIQNVTAYDIILVCGSFVTVSQIMKLLSINKIFDTNLNIKIN</sequence>
<evidence type="ECO:0000313" key="19">
    <source>
        <dbReference type="EMBL" id="PPI86712.1"/>
    </source>
</evidence>
<evidence type="ECO:0000256" key="3">
    <source>
        <dbReference type="ARBA" id="ARBA00005150"/>
    </source>
</evidence>
<dbReference type="PANTHER" id="PTHR11136:SF0">
    <property type="entry name" value="DIHYDROFOLATE SYNTHETASE-RELATED"/>
    <property type="match status" value="1"/>
</dbReference>
<organism evidence="19 20">
    <name type="scientific">Candidatus Pantoea edessiphila</name>
    <dbReference type="NCBI Taxonomy" id="2044610"/>
    <lineage>
        <taxon>Bacteria</taxon>
        <taxon>Pseudomonadati</taxon>
        <taxon>Pseudomonadota</taxon>
        <taxon>Gammaproteobacteria</taxon>
        <taxon>Enterobacterales</taxon>
        <taxon>Erwiniaceae</taxon>
        <taxon>Pantoea</taxon>
    </lineage>
</organism>
<dbReference type="GO" id="GO:0004326">
    <property type="term" value="F:tetrahydrofolylpolyglutamate synthase activity"/>
    <property type="evidence" value="ECO:0007669"/>
    <property type="project" value="UniProtKB-EC"/>
</dbReference>
<evidence type="ECO:0000259" key="18">
    <source>
        <dbReference type="Pfam" id="PF08245"/>
    </source>
</evidence>
<keyword evidence="20" id="KW-1185">Reference proteome</keyword>
<dbReference type="GO" id="GO:0005737">
    <property type="term" value="C:cytoplasm"/>
    <property type="evidence" value="ECO:0007669"/>
    <property type="project" value="TreeGrafter"/>
</dbReference>
<dbReference type="GO" id="GO:0046656">
    <property type="term" value="P:folic acid biosynthetic process"/>
    <property type="evidence" value="ECO:0007669"/>
    <property type="project" value="UniProtKB-KW"/>
</dbReference>
<dbReference type="PANTHER" id="PTHR11136">
    <property type="entry name" value="FOLYLPOLYGLUTAMATE SYNTHASE-RELATED"/>
    <property type="match status" value="1"/>
</dbReference>
<dbReference type="PROSITE" id="PS01011">
    <property type="entry name" value="FOLYLPOLYGLU_SYNT_1"/>
    <property type="match status" value="1"/>
</dbReference>
<evidence type="ECO:0000256" key="2">
    <source>
        <dbReference type="ARBA" id="ARBA00004799"/>
    </source>
</evidence>
<dbReference type="RefSeq" id="WP_136129875.1">
    <property type="nucleotide sequence ID" value="NZ_PDKU01000001.1"/>
</dbReference>
<evidence type="ECO:0000256" key="13">
    <source>
        <dbReference type="ARBA" id="ARBA00047808"/>
    </source>
</evidence>
<dbReference type="UniPathway" id="UPA00077">
    <property type="reaction ID" value="UER00157"/>
</dbReference>
<keyword evidence="10" id="KW-0460">Magnesium</keyword>
<dbReference type="FunFam" id="3.90.190.20:FF:000005">
    <property type="entry name" value="Dihydrofolate synthase/folylpolyglutamate synthase"/>
    <property type="match status" value="1"/>
</dbReference>
<protein>
    <recommendedName>
        <fullName evidence="5 16">Dihydrofolate synthase/folylpolyglutamate synthase</fullName>
    </recommendedName>
</protein>
<dbReference type="Gene3D" id="3.90.190.20">
    <property type="entry name" value="Mur ligase, C-terminal domain"/>
    <property type="match status" value="1"/>
</dbReference>
<name>A0A2P5SWK8_9GAMM</name>
<evidence type="ECO:0000256" key="1">
    <source>
        <dbReference type="ARBA" id="ARBA00002714"/>
    </source>
</evidence>
<dbReference type="Pfam" id="PF02875">
    <property type="entry name" value="Mur_ligase_C"/>
    <property type="match status" value="1"/>
</dbReference>
<dbReference type="AlphaFoldDB" id="A0A2P5SWK8"/>
<feature type="domain" description="Mur ligase C-terminal" evidence="17">
    <location>
        <begin position="287"/>
        <end position="403"/>
    </location>
</feature>
<evidence type="ECO:0000256" key="5">
    <source>
        <dbReference type="ARBA" id="ARBA00019357"/>
    </source>
</evidence>
<keyword evidence="7" id="KW-0479">Metal-binding</keyword>
<dbReference type="InterPro" id="IPR013221">
    <property type="entry name" value="Mur_ligase_cen"/>
</dbReference>
<evidence type="ECO:0000256" key="8">
    <source>
        <dbReference type="ARBA" id="ARBA00022741"/>
    </source>
</evidence>
<evidence type="ECO:0000256" key="10">
    <source>
        <dbReference type="ARBA" id="ARBA00022842"/>
    </source>
</evidence>
<evidence type="ECO:0000256" key="4">
    <source>
        <dbReference type="ARBA" id="ARBA00008276"/>
    </source>
</evidence>
<comment type="caution">
    <text evidence="19">The sequence shown here is derived from an EMBL/GenBank/DDBJ whole genome shotgun (WGS) entry which is preliminary data.</text>
</comment>
<evidence type="ECO:0000256" key="7">
    <source>
        <dbReference type="ARBA" id="ARBA00022723"/>
    </source>
</evidence>
<evidence type="ECO:0000256" key="14">
    <source>
        <dbReference type="ARBA" id="ARBA00049035"/>
    </source>
</evidence>
<keyword evidence="6 16" id="KW-0436">Ligase</keyword>
<dbReference type="NCBIfam" id="TIGR01499">
    <property type="entry name" value="folC"/>
    <property type="match status" value="1"/>
</dbReference>
<evidence type="ECO:0000256" key="6">
    <source>
        <dbReference type="ARBA" id="ARBA00022598"/>
    </source>
</evidence>
<dbReference type="NCBIfam" id="NF008101">
    <property type="entry name" value="PRK10846.1"/>
    <property type="match status" value="1"/>
</dbReference>
<evidence type="ECO:0000256" key="9">
    <source>
        <dbReference type="ARBA" id="ARBA00022840"/>
    </source>
</evidence>
<proteinExistence type="inferred from homology"/>